<dbReference type="AlphaFoldDB" id="A0A0U2QAL1"/>
<evidence type="ECO:0000313" key="3">
    <source>
        <dbReference type="EMBL" id="ALS76134.2"/>
    </source>
</evidence>
<feature type="domain" description="DUF4825" evidence="2">
    <location>
        <begin position="24"/>
        <end position="112"/>
    </location>
</feature>
<feature type="chain" id="PRO_5007034284" description="DUF4825 domain-containing protein" evidence="1">
    <location>
        <begin position="19"/>
        <end position="157"/>
    </location>
</feature>
<sequence length="157" mass="17646">MLLAAVLFIMGACSPLLAAEEPDLFEYEGAVVGNNSAVFNTLNMLPGAEHFTGFELETKQQPYGIIVSYDWTQAASSDKETAVRNATYLFTLIDNVDWVQFDFDTGAGVGQYRLTREQLQAWYEVDLTGIDEQEKLEELLEQYLDEDQKIDALLTQS</sequence>
<evidence type="ECO:0000256" key="1">
    <source>
        <dbReference type="SAM" id="SignalP"/>
    </source>
</evidence>
<organism evidence="3 4">
    <name type="scientific">Planococcus rifietoensis</name>
    <dbReference type="NCBI Taxonomy" id="200991"/>
    <lineage>
        <taxon>Bacteria</taxon>
        <taxon>Bacillati</taxon>
        <taxon>Bacillota</taxon>
        <taxon>Bacilli</taxon>
        <taxon>Bacillales</taxon>
        <taxon>Caryophanaceae</taxon>
        <taxon>Planococcus</taxon>
    </lineage>
</organism>
<evidence type="ECO:0000259" key="2">
    <source>
        <dbReference type="Pfam" id="PF16107"/>
    </source>
</evidence>
<gene>
    <name evidence="3" type="ORF">AUC31_13450</name>
</gene>
<dbReference type="EMBL" id="CP013659">
    <property type="protein sequence ID" value="ALS76134.2"/>
    <property type="molecule type" value="Genomic_DNA"/>
</dbReference>
<dbReference type="InterPro" id="IPR032250">
    <property type="entry name" value="DUF4825"/>
</dbReference>
<feature type="signal peptide" evidence="1">
    <location>
        <begin position="1"/>
        <end position="18"/>
    </location>
</feature>
<dbReference type="STRING" id="200991.AUC31_13450"/>
<protein>
    <recommendedName>
        <fullName evidence="2">DUF4825 domain-containing protein</fullName>
    </recommendedName>
</protein>
<accession>A0A0U2QAL1</accession>
<reference evidence="3" key="1">
    <citation type="submission" date="2016-01" db="EMBL/GenBank/DDBJ databases">
        <title>Complete genome of Planococcus rifietoensis type strain M8.</title>
        <authorList>
            <person name="See-Too W.S."/>
        </authorList>
    </citation>
    <scope>NUCLEOTIDE SEQUENCE [LARGE SCALE GENOMIC DNA]</scope>
    <source>
        <strain evidence="3">M8</strain>
    </source>
</reference>
<keyword evidence="1" id="KW-0732">Signal</keyword>
<dbReference type="KEGG" id="prt:AUC31_13450"/>
<keyword evidence="4" id="KW-1185">Reference proteome</keyword>
<evidence type="ECO:0000313" key="4">
    <source>
        <dbReference type="Proteomes" id="UP000067683"/>
    </source>
</evidence>
<dbReference type="Proteomes" id="UP000067683">
    <property type="component" value="Chromosome"/>
</dbReference>
<proteinExistence type="predicted"/>
<dbReference type="Pfam" id="PF16107">
    <property type="entry name" value="DUF4825"/>
    <property type="match status" value="1"/>
</dbReference>
<name>A0A0U2QAL1_9BACL</name>